<feature type="chain" id="PRO_5002628208" description="PEBP family protein" evidence="1">
    <location>
        <begin position="25"/>
        <end position="245"/>
    </location>
</feature>
<comment type="caution">
    <text evidence="2">The sequence shown here is derived from an EMBL/GenBank/DDBJ whole genome shotgun (WGS) entry which is preliminary data.</text>
</comment>
<evidence type="ECO:0000313" key="2">
    <source>
        <dbReference type="EMBL" id="EAV43327.1"/>
    </source>
</evidence>
<dbReference type="AlphaFoldDB" id="A0NV60"/>
<evidence type="ECO:0000313" key="3">
    <source>
        <dbReference type="Proteomes" id="UP000004848"/>
    </source>
</evidence>
<protein>
    <recommendedName>
        <fullName evidence="4">PEBP family protein</fullName>
    </recommendedName>
</protein>
<keyword evidence="1" id="KW-0732">Signal</keyword>
<evidence type="ECO:0000256" key="1">
    <source>
        <dbReference type="SAM" id="SignalP"/>
    </source>
</evidence>
<dbReference type="Proteomes" id="UP000004848">
    <property type="component" value="Unassembled WGS sequence"/>
</dbReference>
<gene>
    <name evidence="2" type="ORF">SIAM614_06073</name>
</gene>
<dbReference type="Gene3D" id="2.60.120.260">
    <property type="entry name" value="Galactose-binding domain-like"/>
    <property type="match status" value="1"/>
</dbReference>
<sequence>MTIKTLRVFGLLFTLTMGLTSLTAASFAQKPPPNGGGPDLHESQIKSAGAYKMLGEVWVDNWFRLWVNGTALLEDSVSLTTERSFNAERFEFNTNLPMTLAFEFRDFMENETGLEYVGTRRQQLGDGGAIAQFKDASSGRLLTATGADWKCLTVQSAPADATCARERKPDPSLPVCAQRKTAVPENWTSPDFDDSAWPAASVHSAREVGPKDGYDRITWGPSAELIWGPDLKTDNIVYCRVTVGR</sequence>
<dbReference type="eggNOG" id="ENOG502Z7MR">
    <property type="taxonomic scope" value="Bacteria"/>
</dbReference>
<dbReference type="EMBL" id="AAUW01000010">
    <property type="protein sequence ID" value="EAV43327.1"/>
    <property type="molecule type" value="Genomic_DNA"/>
</dbReference>
<organism evidence="2 3">
    <name type="scientific">Roseibium aggregatum (strain ATCC 25650 / DSM 13394 / JCM 20685 / NBRC 16684 / NCIMB 2208 / IAM 12614 / B1)</name>
    <name type="common">Stappia aggregata</name>
    <dbReference type="NCBI Taxonomy" id="384765"/>
    <lineage>
        <taxon>Bacteria</taxon>
        <taxon>Pseudomonadati</taxon>
        <taxon>Pseudomonadota</taxon>
        <taxon>Alphaproteobacteria</taxon>
        <taxon>Hyphomicrobiales</taxon>
        <taxon>Stappiaceae</taxon>
        <taxon>Roseibium</taxon>
    </lineage>
</organism>
<name>A0NV60_ROSAI</name>
<feature type="signal peptide" evidence="1">
    <location>
        <begin position="1"/>
        <end position="24"/>
    </location>
</feature>
<accession>A0NV60</accession>
<dbReference type="OrthoDB" id="9797506at2"/>
<dbReference type="RefSeq" id="WP_006935685.1">
    <property type="nucleotide sequence ID" value="NZ_AAUW01000010.1"/>
</dbReference>
<evidence type="ECO:0008006" key="4">
    <source>
        <dbReference type="Google" id="ProtNLM"/>
    </source>
</evidence>
<proteinExistence type="predicted"/>
<reference evidence="2 3" key="1">
    <citation type="submission" date="2006-05" db="EMBL/GenBank/DDBJ databases">
        <authorList>
            <person name="King G."/>
            <person name="Ferriera S."/>
            <person name="Johnson J."/>
            <person name="Kravitz S."/>
            <person name="Beeson K."/>
            <person name="Sutton G."/>
            <person name="Rogers Y.-H."/>
            <person name="Friedman R."/>
            <person name="Frazier M."/>
            <person name="Venter J.C."/>
        </authorList>
    </citation>
    <scope>NUCLEOTIDE SEQUENCE [LARGE SCALE GENOMIC DNA]</scope>
    <source>
        <strain evidence="3">ATCC 25650 / DSM 13394 / JCM 20685 / NBRC 16684 / NCIMB 2208 / IAM 12614 / B1</strain>
    </source>
</reference>
<dbReference type="GeneID" id="68847303"/>